<evidence type="ECO:0000256" key="1">
    <source>
        <dbReference type="SAM" id="MobiDB-lite"/>
    </source>
</evidence>
<evidence type="ECO:0000313" key="4">
    <source>
        <dbReference type="Proteomes" id="UP000198670"/>
    </source>
</evidence>
<feature type="transmembrane region" description="Helical" evidence="2">
    <location>
        <begin position="179"/>
        <end position="202"/>
    </location>
</feature>
<feature type="transmembrane region" description="Helical" evidence="2">
    <location>
        <begin position="127"/>
        <end position="147"/>
    </location>
</feature>
<accession>A0A1I3U3A0</accession>
<evidence type="ECO:0000313" key="3">
    <source>
        <dbReference type="EMBL" id="SFJ78014.1"/>
    </source>
</evidence>
<dbReference type="PANTHER" id="PTHR34219">
    <property type="entry name" value="IRON-REGULATED INNER MEMBRANE PROTEIN-RELATED"/>
    <property type="match status" value="1"/>
</dbReference>
<keyword evidence="2" id="KW-0812">Transmembrane</keyword>
<keyword evidence="4" id="KW-1185">Reference proteome</keyword>
<dbReference type="Pfam" id="PF03929">
    <property type="entry name" value="PepSY_TM"/>
    <property type="match status" value="1"/>
</dbReference>
<keyword evidence="2" id="KW-0472">Membrane</keyword>
<dbReference type="EMBL" id="FOQO01000014">
    <property type="protein sequence ID" value="SFJ78014.1"/>
    <property type="molecule type" value="Genomic_DNA"/>
</dbReference>
<sequence>MCFTGSLWVFRQECQPLLEPYQRITPEAGSYLPPELLRERALAEMTTHEPDDTSFTLQSLTYRRRFETAVAVFHREQTDAIRTLHFNPYTGKLARYIEGHGLNSEVFMVIIRGHRWLWLPPAIGSPIVGGATLVFILICITGLIWWYPKKWNRRTAKKSFTVAWRSGFKRLNLDLHNVFGFYAAVLLIILAITGVVYSFQWFRQGYYGLLSGGKQFAYPTAQGTPTPIDGTNSHDAANRIYHNILAHYDSRVDRVMLLYPQKDADWFRVSINLNEQKWHTSRLLYFDPVTANEVSGAWEPPARVRTVGEQLFEKNLDIHVGSIGGLPTKILASLVSLVGASLPITGFIIWYNRKYGKKKRKCRGTSKRLGQPRRRMLHGS</sequence>
<dbReference type="AlphaFoldDB" id="A0A1I3U3A0"/>
<name>A0A1I3U3A0_9SPHI</name>
<feature type="region of interest" description="Disordered" evidence="1">
    <location>
        <begin position="361"/>
        <end position="380"/>
    </location>
</feature>
<dbReference type="STRING" id="1477437.SAMN05444682_1146"/>
<dbReference type="Proteomes" id="UP000198670">
    <property type="component" value="Unassembled WGS sequence"/>
</dbReference>
<dbReference type="PANTHER" id="PTHR34219:SF3">
    <property type="entry name" value="BLL7967 PROTEIN"/>
    <property type="match status" value="1"/>
</dbReference>
<proteinExistence type="predicted"/>
<gene>
    <name evidence="3" type="ORF">SAMN05444682_1146</name>
</gene>
<organism evidence="3 4">
    <name type="scientific">Parapedobacter indicus</name>
    <dbReference type="NCBI Taxonomy" id="1477437"/>
    <lineage>
        <taxon>Bacteria</taxon>
        <taxon>Pseudomonadati</taxon>
        <taxon>Bacteroidota</taxon>
        <taxon>Sphingobacteriia</taxon>
        <taxon>Sphingobacteriales</taxon>
        <taxon>Sphingobacteriaceae</taxon>
        <taxon>Parapedobacter</taxon>
    </lineage>
</organism>
<evidence type="ECO:0000256" key="2">
    <source>
        <dbReference type="SAM" id="Phobius"/>
    </source>
</evidence>
<feature type="transmembrane region" description="Helical" evidence="2">
    <location>
        <begin position="330"/>
        <end position="351"/>
    </location>
</feature>
<reference evidence="3 4" key="1">
    <citation type="submission" date="2016-10" db="EMBL/GenBank/DDBJ databases">
        <authorList>
            <person name="de Groot N.N."/>
        </authorList>
    </citation>
    <scope>NUCLEOTIDE SEQUENCE [LARGE SCALE GENOMIC DNA]</scope>
    <source>
        <strain evidence="3 4">RK1</strain>
    </source>
</reference>
<keyword evidence="2" id="KW-1133">Transmembrane helix</keyword>
<dbReference type="InterPro" id="IPR005625">
    <property type="entry name" value="PepSY-ass_TM"/>
</dbReference>
<protein>
    <submittedName>
        <fullName evidence="3">Uncharacterized iron-regulated membrane protein</fullName>
    </submittedName>
</protein>